<evidence type="ECO:0000256" key="1">
    <source>
        <dbReference type="ARBA" id="ARBA00022630"/>
    </source>
</evidence>
<protein>
    <recommendedName>
        <fullName evidence="4">NADPH--hemoprotein reductase</fullName>
        <ecNumber evidence="4">1.6.2.4</ecNumber>
    </recommendedName>
</protein>
<dbReference type="Proteomes" id="UP001595555">
    <property type="component" value="Unassembled WGS sequence"/>
</dbReference>
<dbReference type="Pfam" id="PF00258">
    <property type="entry name" value="Flavodoxin_1"/>
    <property type="match status" value="1"/>
</dbReference>
<reference evidence="8" key="1">
    <citation type="journal article" date="2019" name="Int. J. Syst. Evol. Microbiol.">
        <title>The Global Catalogue of Microorganisms (GCM) 10K type strain sequencing project: providing services to taxonomists for standard genome sequencing and annotation.</title>
        <authorList>
            <consortium name="The Broad Institute Genomics Platform"/>
            <consortium name="The Broad Institute Genome Sequencing Center for Infectious Disease"/>
            <person name="Wu L."/>
            <person name="Ma J."/>
        </authorList>
    </citation>
    <scope>NUCLEOTIDE SEQUENCE [LARGE SCALE GENOMIC DNA]</scope>
    <source>
        <strain evidence="8">KCTC 52237</strain>
    </source>
</reference>
<accession>A0ABV7FGI4</accession>
<evidence type="ECO:0000256" key="2">
    <source>
        <dbReference type="ARBA" id="ARBA00022643"/>
    </source>
</evidence>
<evidence type="ECO:0000259" key="6">
    <source>
        <dbReference type="PROSITE" id="PS51384"/>
    </source>
</evidence>
<evidence type="ECO:0000313" key="8">
    <source>
        <dbReference type="Proteomes" id="UP001595555"/>
    </source>
</evidence>
<dbReference type="InterPro" id="IPR008254">
    <property type="entry name" value="Flavodoxin/NO_synth"/>
</dbReference>
<keyword evidence="2" id="KW-0288">FMN</keyword>
<dbReference type="SUPFAM" id="SSF52218">
    <property type="entry name" value="Flavoproteins"/>
    <property type="match status" value="1"/>
</dbReference>
<dbReference type="PROSITE" id="PS51384">
    <property type="entry name" value="FAD_FR"/>
    <property type="match status" value="1"/>
</dbReference>
<dbReference type="PROSITE" id="PS50902">
    <property type="entry name" value="FLAVODOXIN_LIKE"/>
    <property type="match status" value="1"/>
</dbReference>
<gene>
    <name evidence="7" type="ORF">ACFODX_14330</name>
</gene>
<keyword evidence="8" id="KW-1185">Reference proteome</keyword>
<dbReference type="CDD" id="cd06200">
    <property type="entry name" value="SiR_like1"/>
    <property type="match status" value="1"/>
</dbReference>
<name>A0ABV7FGI4_9GAMM</name>
<dbReference type="EMBL" id="JBHRTF010000006">
    <property type="protein sequence ID" value="MFC3116744.1"/>
    <property type="molecule type" value="Genomic_DNA"/>
</dbReference>
<dbReference type="RefSeq" id="WP_378120350.1">
    <property type="nucleotide sequence ID" value="NZ_JBHRTF010000006.1"/>
</dbReference>
<dbReference type="Gene3D" id="3.40.50.80">
    <property type="entry name" value="Nucleotide-binding domain of ferredoxin-NADP reductase (FNR) module"/>
    <property type="match status" value="1"/>
</dbReference>
<dbReference type="PANTHER" id="PTHR19384:SF17">
    <property type="entry name" value="NADPH--CYTOCHROME P450 REDUCTASE"/>
    <property type="match status" value="1"/>
</dbReference>
<dbReference type="PANTHER" id="PTHR19384">
    <property type="entry name" value="NITRIC OXIDE SYNTHASE-RELATED"/>
    <property type="match status" value="1"/>
</dbReference>
<dbReference type="EC" id="1.6.2.4" evidence="4"/>
<keyword evidence="1" id="KW-0285">Flavoprotein</keyword>
<dbReference type="InterPro" id="IPR001433">
    <property type="entry name" value="OxRdtase_FAD/NAD-bd"/>
</dbReference>
<sequence length="459" mass="50844">MRYLAASALILIYLLLCWFCWRNFRQQQRQQQPAGQNPLAVSSAVNAGILIAYASQTGNAVRIARQTLQQLSEAGKKAELIALNQLTAEYLLHTQQLLIIASTYGEGEAPDNGNRFMARHLSPLGQNALSHLQVLLLGLGDSSYQHFCGFAHQLYHQLHQRGANFLTDVIEVDQLDESALRHWQYYLGQISGNSYFSDWSKPAYEEWRLVARECINPASPGAPAYHLQLQPLNGLLTADLALWQAGDIVEIGPRNSPDLPHREYSIATVPAEGSLDLLVRQVRAPNGELGLGSGWLTAQAELNSIIHLRVRTNPHFHSPPAQVPLILIGNGTGIAGLRSHLANPARATGKHWLFFGERTQFADDFFAADIQQWQKIGLLNRVDKVFSRDAQAGQLCYVQDLLPPKADLIREWVASGAAIYVCGSLQGMAQAVDEALLDILGSELLAQLADQQRYCRDVY</sequence>
<dbReference type="InterPro" id="IPR017927">
    <property type="entry name" value="FAD-bd_FR_type"/>
</dbReference>
<dbReference type="SUPFAM" id="SSF63380">
    <property type="entry name" value="Riboflavin synthase domain-like"/>
    <property type="match status" value="1"/>
</dbReference>
<keyword evidence="3" id="KW-0249">Electron transport</keyword>
<dbReference type="InterPro" id="IPR039261">
    <property type="entry name" value="FNR_nucleotide-bd"/>
</dbReference>
<organism evidence="7 8">
    <name type="scientific">Cellvibrio fontiphilus</name>
    <dbReference type="NCBI Taxonomy" id="1815559"/>
    <lineage>
        <taxon>Bacteria</taxon>
        <taxon>Pseudomonadati</taxon>
        <taxon>Pseudomonadota</taxon>
        <taxon>Gammaproteobacteria</taxon>
        <taxon>Cellvibrionales</taxon>
        <taxon>Cellvibrionaceae</taxon>
        <taxon>Cellvibrio</taxon>
    </lineage>
</organism>
<feature type="domain" description="FAD-binding FR-type" evidence="6">
    <location>
        <begin position="202"/>
        <end position="319"/>
    </location>
</feature>
<keyword evidence="3" id="KW-0813">Transport</keyword>
<dbReference type="SUPFAM" id="SSF52343">
    <property type="entry name" value="Ferredoxin reductase-like, C-terminal NADP-linked domain"/>
    <property type="match status" value="1"/>
</dbReference>
<evidence type="ECO:0000256" key="4">
    <source>
        <dbReference type="ARBA" id="ARBA00023797"/>
    </source>
</evidence>
<comment type="caution">
    <text evidence="7">The sequence shown here is derived from an EMBL/GenBank/DDBJ whole genome shotgun (WGS) entry which is preliminary data.</text>
</comment>
<dbReference type="Gene3D" id="3.40.50.360">
    <property type="match status" value="1"/>
</dbReference>
<proteinExistence type="predicted"/>
<dbReference type="InterPro" id="IPR029039">
    <property type="entry name" value="Flavoprotein-like_sf"/>
</dbReference>
<dbReference type="PRINTS" id="PR00369">
    <property type="entry name" value="FLAVODOXIN"/>
</dbReference>
<feature type="domain" description="Flavodoxin-like" evidence="5">
    <location>
        <begin position="49"/>
        <end position="188"/>
    </location>
</feature>
<dbReference type="InterPro" id="IPR001094">
    <property type="entry name" value="Flavdoxin-like"/>
</dbReference>
<dbReference type="Pfam" id="PF00175">
    <property type="entry name" value="NAD_binding_1"/>
    <property type="match status" value="1"/>
</dbReference>
<dbReference type="InterPro" id="IPR017938">
    <property type="entry name" value="Riboflavin_synthase-like_b-brl"/>
</dbReference>
<evidence type="ECO:0000259" key="5">
    <source>
        <dbReference type="PROSITE" id="PS50902"/>
    </source>
</evidence>
<evidence type="ECO:0000256" key="3">
    <source>
        <dbReference type="ARBA" id="ARBA00022982"/>
    </source>
</evidence>
<evidence type="ECO:0000313" key="7">
    <source>
        <dbReference type="EMBL" id="MFC3116744.1"/>
    </source>
</evidence>